<evidence type="ECO:0000313" key="1">
    <source>
        <dbReference type="EMBL" id="OUE04153.1"/>
    </source>
</evidence>
<gene>
    <name evidence="1" type="ORF">CMMCAS07_04335</name>
</gene>
<proteinExistence type="predicted"/>
<dbReference type="InterPro" id="IPR010982">
    <property type="entry name" value="Lambda_DNA-bd_dom_sf"/>
</dbReference>
<dbReference type="Proteomes" id="UP000195062">
    <property type="component" value="Unassembled WGS sequence"/>
</dbReference>
<dbReference type="Gene3D" id="1.10.260.40">
    <property type="entry name" value="lambda repressor-like DNA-binding domains"/>
    <property type="match status" value="1"/>
</dbReference>
<dbReference type="SUPFAM" id="SSF47413">
    <property type="entry name" value="lambda repressor-like DNA-binding domains"/>
    <property type="match status" value="1"/>
</dbReference>
<dbReference type="Pfam" id="PF13560">
    <property type="entry name" value="HTH_31"/>
    <property type="match status" value="1"/>
</dbReference>
<dbReference type="CDD" id="cd00093">
    <property type="entry name" value="HTH_XRE"/>
    <property type="match status" value="1"/>
</dbReference>
<dbReference type="PROSITE" id="PS50943">
    <property type="entry name" value="HTH_CROC1"/>
    <property type="match status" value="1"/>
</dbReference>
<protein>
    <submittedName>
        <fullName evidence="1">Anaerobic benzoate catabolism transcriptional regulator</fullName>
    </submittedName>
</protein>
<dbReference type="EMBL" id="MDHH01000001">
    <property type="protein sequence ID" value="OUE04153.1"/>
    <property type="molecule type" value="Genomic_DNA"/>
</dbReference>
<name>A0A1Y3FJM7_CLAMM</name>
<comment type="caution">
    <text evidence="1">The sequence shown here is derived from an EMBL/GenBank/DDBJ whole genome shotgun (WGS) entry which is preliminary data.</text>
</comment>
<sequence>MARTTRTLAAELRHRREELGLTQAGVAGLAGVSREYVVRLESGKLRSELGSMMRVVRALGCELSLTIDPRAADAGSPSPFDQPWEDDDE</sequence>
<accession>A0A1Y3FJM7</accession>
<keyword evidence="2" id="KW-1185">Reference proteome</keyword>
<organism evidence="1 2">
    <name type="scientific">Clavibacter michiganensis subsp. michiganensis</name>
    <dbReference type="NCBI Taxonomy" id="33013"/>
    <lineage>
        <taxon>Bacteria</taxon>
        <taxon>Bacillati</taxon>
        <taxon>Actinomycetota</taxon>
        <taxon>Actinomycetes</taxon>
        <taxon>Micrococcales</taxon>
        <taxon>Microbacteriaceae</taxon>
        <taxon>Clavibacter</taxon>
    </lineage>
</organism>
<reference evidence="1 2" key="1">
    <citation type="submission" date="2016-08" db="EMBL/GenBank/DDBJ databases">
        <title>Genome sequence of Clavibacter michiganensis subsp. michiganensis strain CASJ007.</title>
        <authorList>
            <person name="Thapa S.P."/>
            <person name="Coaker G."/>
        </authorList>
    </citation>
    <scope>NUCLEOTIDE SEQUENCE [LARGE SCALE GENOMIC DNA]</scope>
    <source>
        <strain evidence="1">CASJ007</strain>
    </source>
</reference>
<dbReference type="RefSeq" id="WP_086505773.1">
    <property type="nucleotide sequence ID" value="NZ_CP047051.1"/>
</dbReference>
<dbReference type="GO" id="GO:0003677">
    <property type="term" value="F:DNA binding"/>
    <property type="evidence" value="ECO:0007669"/>
    <property type="project" value="InterPro"/>
</dbReference>
<dbReference type="InterPro" id="IPR001387">
    <property type="entry name" value="Cro/C1-type_HTH"/>
</dbReference>
<evidence type="ECO:0000313" key="2">
    <source>
        <dbReference type="Proteomes" id="UP000195062"/>
    </source>
</evidence>
<dbReference type="SMART" id="SM00530">
    <property type="entry name" value="HTH_XRE"/>
    <property type="match status" value="1"/>
</dbReference>
<dbReference type="AlphaFoldDB" id="A0A1Y3FJM7"/>